<keyword evidence="4" id="KW-1185">Reference proteome</keyword>
<dbReference type="EMBL" id="WTUX01000011">
    <property type="protein sequence ID" value="MZR13312.1"/>
    <property type="molecule type" value="Genomic_DNA"/>
</dbReference>
<keyword evidence="1" id="KW-0812">Transmembrane</keyword>
<name>A0A845M275_9RHOB</name>
<dbReference type="GO" id="GO:0080120">
    <property type="term" value="P:CAAX-box protein maturation"/>
    <property type="evidence" value="ECO:0007669"/>
    <property type="project" value="UniProtKB-ARBA"/>
</dbReference>
<accession>A0A845M275</accession>
<keyword evidence="1" id="KW-0472">Membrane</keyword>
<keyword evidence="1" id="KW-1133">Transmembrane helix</keyword>
<keyword evidence="3" id="KW-0378">Hydrolase</keyword>
<feature type="transmembrane region" description="Helical" evidence="1">
    <location>
        <begin position="115"/>
        <end position="135"/>
    </location>
</feature>
<dbReference type="AlphaFoldDB" id="A0A845M275"/>
<dbReference type="PANTHER" id="PTHR35797:SF1">
    <property type="entry name" value="PROTEASE"/>
    <property type="match status" value="1"/>
</dbReference>
<dbReference type="Proteomes" id="UP000467322">
    <property type="component" value="Unassembled WGS sequence"/>
</dbReference>
<dbReference type="InterPro" id="IPR003675">
    <property type="entry name" value="Rce1/LyrA-like_dom"/>
</dbReference>
<evidence type="ECO:0000256" key="1">
    <source>
        <dbReference type="SAM" id="Phobius"/>
    </source>
</evidence>
<feature type="transmembrane region" description="Helical" evidence="1">
    <location>
        <begin position="38"/>
        <end position="57"/>
    </location>
</feature>
<feature type="transmembrane region" description="Helical" evidence="1">
    <location>
        <begin position="77"/>
        <end position="95"/>
    </location>
</feature>
<dbReference type="GO" id="GO:0006508">
    <property type="term" value="P:proteolysis"/>
    <property type="evidence" value="ECO:0007669"/>
    <property type="project" value="UniProtKB-KW"/>
</dbReference>
<feature type="transmembrane region" description="Helical" evidence="1">
    <location>
        <begin position="175"/>
        <end position="200"/>
    </location>
</feature>
<evidence type="ECO:0000259" key="2">
    <source>
        <dbReference type="Pfam" id="PF02517"/>
    </source>
</evidence>
<dbReference type="GO" id="GO:0004175">
    <property type="term" value="F:endopeptidase activity"/>
    <property type="evidence" value="ECO:0007669"/>
    <property type="project" value="UniProtKB-ARBA"/>
</dbReference>
<sequence length="254" mass="26896">MGRSSTGLFILLAFATSWSYWGWMILTGRVVGPDSPATHLPGLAGPAIAALIVTSGAPDRLRPLLRSAVTIPRRAGLAALAILAPLVIAVLVLAIRPPGELSDLFAYPGVPGDWSPLAVVAVALLLNGLGEEMGWRGFLFPQLRRRFAPIPATLIVAAIWAVWHAPLFVVNLNMAAMLGIGLFGWLIGLTLGAFVLGYLYEFTGGSVLAVALWHTSYNFAVATEAMQGLPAAVVSTAVMIAGVAVFMAWWRQGR</sequence>
<reference evidence="3 4" key="1">
    <citation type="submission" date="2019-12" db="EMBL/GenBank/DDBJ databases">
        <title>Maritimibacter sp. nov. sp. isolated from sea sand.</title>
        <authorList>
            <person name="Kim J."/>
            <person name="Jeong S.E."/>
            <person name="Jung H.S."/>
            <person name="Jeon C.O."/>
        </authorList>
    </citation>
    <scope>NUCLEOTIDE SEQUENCE [LARGE SCALE GENOMIC DNA]</scope>
    <source>
        <strain evidence="3 4">DP07</strain>
    </source>
</reference>
<feature type="transmembrane region" description="Helical" evidence="1">
    <location>
        <begin position="147"/>
        <end position="169"/>
    </location>
</feature>
<dbReference type="Pfam" id="PF02517">
    <property type="entry name" value="Rce1-like"/>
    <property type="match status" value="1"/>
</dbReference>
<gene>
    <name evidence="3" type="ORF">GQE99_09800</name>
</gene>
<keyword evidence="3" id="KW-0645">Protease</keyword>
<evidence type="ECO:0000313" key="3">
    <source>
        <dbReference type="EMBL" id="MZR13312.1"/>
    </source>
</evidence>
<comment type="caution">
    <text evidence="3">The sequence shown here is derived from an EMBL/GenBank/DDBJ whole genome shotgun (WGS) entry which is preliminary data.</text>
</comment>
<feature type="transmembrane region" description="Helical" evidence="1">
    <location>
        <begin position="229"/>
        <end position="250"/>
    </location>
</feature>
<organism evidence="3 4">
    <name type="scientific">Maritimibacter harenae</name>
    <dbReference type="NCBI Taxonomy" id="2606218"/>
    <lineage>
        <taxon>Bacteria</taxon>
        <taxon>Pseudomonadati</taxon>
        <taxon>Pseudomonadota</taxon>
        <taxon>Alphaproteobacteria</taxon>
        <taxon>Rhodobacterales</taxon>
        <taxon>Roseobacteraceae</taxon>
        <taxon>Maritimibacter</taxon>
    </lineage>
</organism>
<keyword evidence="3" id="KW-0482">Metalloprotease</keyword>
<feature type="transmembrane region" description="Helical" evidence="1">
    <location>
        <begin position="7"/>
        <end position="26"/>
    </location>
</feature>
<dbReference type="InterPro" id="IPR042150">
    <property type="entry name" value="MmRce1-like"/>
</dbReference>
<feature type="domain" description="CAAX prenyl protease 2/Lysostaphin resistance protein A-like" evidence="2">
    <location>
        <begin position="114"/>
        <end position="219"/>
    </location>
</feature>
<dbReference type="PANTHER" id="PTHR35797">
    <property type="entry name" value="PROTEASE-RELATED"/>
    <property type="match status" value="1"/>
</dbReference>
<evidence type="ECO:0000313" key="4">
    <source>
        <dbReference type="Proteomes" id="UP000467322"/>
    </source>
</evidence>
<protein>
    <submittedName>
        <fullName evidence="3">CPBP family intramembrane metalloprotease</fullName>
    </submittedName>
</protein>
<proteinExistence type="predicted"/>
<dbReference type="GO" id="GO:0008237">
    <property type="term" value="F:metallopeptidase activity"/>
    <property type="evidence" value="ECO:0007669"/>
    <property type="project" value="UniProtKB-KW"/>
</dbReference>
<dbReference type="RefSeq" id="WP_161351408.1">
    <property type="nucleotide sequence ID" value="NZ_WTUX01000011.1"/>
</dbReference>